<dbReference type="WBParaSite" id="Hba_15376">
    <property type="protein sequence ID" value="Hba_15376"/>
    <property type="gene ID" value="Hba_15376"/>
</dbReference>
<evidence type="ECO:0000313" key="4">
    <source>
        <dbReference type="WBParaSite" id="Hba_15376"/>
    </source>
</evidence>
<dbReference type="Gene3D" id="3.90.190.10">
    <property type="entry name" value="Protein tyrosine phosphatase superfamily"/>
    <property type="match status" value="1"/>
</dbReference>
<feature type="compositionally biased region" description="Basic and acidic residues" evidence="1">
    <location>
        <begin position="13"/>
        <end position="42"/>
    </location>
</feature>
<dbReference type="InterPro" id="IPR000242">
    <property type="entry name" value="PTP_cat"/>
</dbReference>
<evidence type="ECO:0000259" key="2">
    <source>
        <dbReference type="Pfam" id="PF00102"/>
    </source>
</evidence>
<name>A0A1I7XDF0_HETBA</name>
<dbReference type="Proteomes" id="UP000095283">
    <property type="component" value="Unplaced"/>
</dbReference>
<dbReference type="Pfam" id="PF00102">
    <property type="entry name" value="Y_phosphatase"/>
    <property type="match status" value="1"/>
</dbReference>
<evidence type="ECO:0000256" key="1">
    <source>
        <dbReference type="SAM" id="MobiDB-lite"/>
    </source>
</evidence>
<sequence length="178" mass="20709">MKTLPNTTKKHSRSEANEIYPVRDDALKEETKETRDDITRNEKSDGGRIITFRQVASRNDKLTKWHKYVEEVVEAGTEGIQAILTQLPMQHTAAAFWRMILDNDVQAILLILTHFEYQTFCASAVFPGQQNSDFIVLPNVLNNSNFFRFVHVHHYSGWVHGKEPHEILELWQIQSTFR</sequence>
<feature type="region of interest" description="Disordered" evidence="1">
    <location>
        <begin position="1"/>
        <end position="42"/>
    </location>
</feature>
<proteinExistence type="predicted"/>
<organism evidence="3 4">
    <name type="scientific">Heterorhabditis bacteriophora</name>
    <name type="common">Entomopathogenic nematode worm</name>
    <dbReference type="NCBI Taxonomy" id="37862"/>
    <lineage>
        <taxon>Eukaryota</taxon>
        <taxon>Metazoa</taxon>
        <taxon>Ecdysozoa</taxon>
        <taxon>Nematoda</taxon>
        <taxon>Chromadorea</taxon>
        <taxon>Rhabditida</taxon>
        <taxon>Rhabditina</taxon>
        <taxon>Rhabditomorpha</taxon>
        <taxon>Strongyloidea</taxon>
        <taxon>Heterorhabditidae</taxon>
        <taxon>Heterorhabditis</taxon>
    </lineage>
</organism>
<keyword evidence="3" id="KW-1185">Reference proteome</keyword>
<reference evidence="4" key="1">
    <citation type="submission" date="2016-11" db="UniProtKB">
        <authorList>
            <consortium name="WormBaseParasite"/>
        </authorList>
    </citation>
    <scope>IDENTIFICATION</scope>
</reference>
<dbReference type="GO" id="GO:0004725">
    <property type="term" value="F:protein tyrosine phosphatase activity"/>
    <property type="evidence" value="ECO:0007669"/>
    <property type="project" value="InterPro"/>
</dbReference>
<feature type="domain" description="Tyrosine-protein phosphatase" evidence="2">
    <location>
        <begin position="77"/>
        <end position="127"/>
    </location>
</feature>
<dbReference type="AlphaFoldDB" id="A0A1I7XDF0"/>
<accession>A0A1I7XDF0</accession>
<protein>
    <submittedName>
        <fullName evidence="4">Tyrosine-protein phosphatase domain-containing protein</fullName>
    </submittedName>
</protein>
<evidence type="ECO:0000313" key="3">
    <source>
        <dbReference type="Proteomes" id="UP000095283"/>
    </source>
</evidence>
<dbReference type="InterPro" id="IPR029021">
    <property type="entry name" value="Prot-tyrosine_phosphatase-like"/>
</dbReference>
<dbReference type="SUPFAM" id="SSF52799">
    <property type="entry name" value="(Phosphotyrosine protein) phosphatases II"/>
    <property type="match status" value="1"/>
</dbReference>